<accession>A0ABT7V2G6</accession>
<evidence type="ECO:0008006" key="3">
    <source>
        <dbReference type="Google" id="ProtNLM"/>
    </source>
</evidence>
<reference evidence="2" key="1">
    <citation type="submission" date="2023-06" db="EMBL/GenBank/DDBJ databases">
        <title>Identification and characterization of horizontal gene transfer across gut microbiota members of farm animals based on homology search.</title>
        <authorList>
            <person name="Zeman M."/>
            <person name="Kubasova T."/>
            <person name="Jahodarova E."/>
            <person name="Nykrynova M."/>
            <person name="Rychlik I."/>
        </authorList>
    </citation>
    <scope>NUCLEOTIDE SEQUENCE [LARGE SCALE GENOMIC DNA]</scope>
    <source>
        <strain evidence="2">153_Feed</strain>
    </source>
</reference>
<organism evidence="1 2">
    <name type="scientific">Thermophilibacter provencensis</name>
    <dbReference type="NCBI Taxonomy" id="1852386"/>
    <lineage>
        <taxon>Bacteria</taxon>
        <taxon>Bacillati</taxon>
        <taxon>Actinomycetota</taxon>
        <taxon>Coriobacteriia</taxon>
        <taxon>Coriobacteriales</taxon>
        <taxon>Atopobiaceae</taxon>
        <taxon>Thermophilibacter</taxon>
    </lineage>
</organism>
<evidence type="ECO:0000313" key="1">
    <source>
        <dbReference type="EMBL" id="MDM8270773.1"/>
    </source>
</evidence>
<reference evidence="1 2" key="2">
    <citation type="submission" date="2023-06" db="EMBL/GenBank/DDBJ databases">
        <title>Identification and characterization of horizontal gene transfer across gut microbiota members of farm animals based on homology search.</title>
        <authorList>
            <person name="Schwarzerova J."/>
            <person name="Nykrynova M."/>
            <person name="Jureckova K."/>
            <person name="Cejkova D."/>
            <person name="Rychlik I."/>
        </authorList>
    </citation>
    <scope>NUCLEOTIDE SEQUENCE [LARGE SCALE GENOMIC DNA]</scope>
    <source>
        <strain evidence="1 2">153_Feed</strain>
    </source>
</reference>
<comment type="caution">
    <text evidence="1">The sequence shown here is derived from an EMBL/GenBank/DDBJ whole genome shotgun (WGS) entry which is preliminary data.</text>
</comment>
<keyword evidence="2" id="KW-1185">Reference proteome</keyword>
<proteinExistence type="predicted"/>
<gene>
    <name evidence="1" type="ORF">QUW25_03635</name>
</gene>
<protein>
    <recommendedName>
        <fullName evidence="3">CopG family transcriptional regulator</fullName>
    </recommendedName>
</protein>
<dbReference type="SUPFAM" id="SSF47598">
    <property type="entry name" value="Ribbon-helix-helix"/>
    <property type="match status" value="1"/>
</dbReference>
<dbReference type="Proteomes" id="UP001529256">
    <property type="component" value="Unassembled WGS sequence"/>
</dbReference>
<dbReference type="InterPro" id="IPR010985">
    <property type="entry name" value="Ribbon_hlx_hlx"/>
</dbReference>
<name>A0ABT7V2G6_9ACTN</name>
<sequence length="51" mass="6056">MAERNMVNLTITMTREERKALKQIALDKDMTVSALLRNWLKEHQAKEEQNK</sequence>
<reference evidence="1 2" key="3">
    <citation type="submission" date="2023-06" db="EMBL/GenBank/DDBJ databases">
        <authorList>
            <person name="Zeman M."/>
            <person name="Kubasova T."/>
            <person name="Jahodarova E."/>
            <person name="Nykrynova M."/>
            <person name="Rychlik I."/>
        </authorList>
    </citation>
    <scope>NUCLEOTIDE SEQUENCE [LARGE SCALE GENOMIC DNA]</scope>
    <source>
        <strain evidence="1 2">153_Feed</strain>
    </source>
</reference>
<dbReference type="EMBL" id="JAUDEA010000004">
    <property type="protein sequence ID" value="MDM8270773.1"/>
    <property type="molecule type" value="Genomic_DNA"/>
</dbReference>
<dbReference type="RefSeq" id="WP_289510872.1">
    <property type="nucleotide sequence ID" value="NZ_JAUDEA010000004.1"/>
</dbReference>
<evidence type="ECO:0000313" key="2">
    <source>
        <dbReference type="Proteomes" id="UP001529256"/>
    </source>
</evidence>